<feature type="chain" id="PRO_5046336154" evidence="5">
    <location>
        <begin position="29"/>
        <end position="374"/>
    </location>
</feature>
<evidence type="ECO:0000313" key="7">
    <source>
        <dbReference type="Proteomes" id="UP001500851"/>
    </source>
</evidence>
<protein>
    <submittedName>
        <fullName evidence="6">Extracellular solute-binding protein</fullName>
    </submittedName>
</protein>
<evidence type="ECO:0000256" key="4">
    <source>
        <dbReference type="ARBA" id="ARBA00022764"/>
    </source>
</evidence>
<keyword evidence="4" id="KW-0574">Periplasm</keyword>
<comment type="subcellular location">
    <subcellularLocation>
        <location evidence="1">Periplasm</location>
    </subcellularLocation>
</comment>
<dbReference type="Pfam" id="PF13416">
    <property type="entry name" value="SBP_bac_8"/>
    <property type="match status" value="1"/>
</dbReference>
<evidence type="ECO:0000256" key="1">
    <source>
        <dbReference type="ARBA" id="ARBA00004418"/>
    </source>
</evidence>
<evidence type="ECO:0000313" key="6">
    <source>
        <dbReference type="EMBL" id="GAA1781504.1"/>
    </source>
</evidence>
<dbReference type="EMBL" id="BAAAOB010000001">
    <property type="protein sequence ID" value="GAA1781504.1"/>
    <property type="molecule type" value="Genomic_DNA"/>
</dbReference>
<gene>
    <name evidence="6" type="ORF">GCM10009768_08110</name>
</gene>
<evidence type="ECO:0000256" key="5">
    <source>
        <dbReference type="SAM" id="SignalP"/>
    </source>
</evidence>
<dbReference type="Gene3D" id="3.40.190.10">
    <property type="entry name" value="Periplasmic binding protein-like II"/>
    <property type="match status" value="2"/>
</dbReference>
<organism evidence="6 7">
    <name type="scientific">Leucobacter iarius</name>
    <dbReference type="NCBI Taxonomy" id="333963"/>
    <lineage>
        <taxon>Bacteria</taxon>
        <taxon>Bacillati</taxon>
        <taxon>Actinomycetota</taxon>
        <taxon>Actinomycetes</taxon>
        <taxon>Micrococcales</taxon>
        <taxon>Microbacteriaceae</taxon>
        <taxon>Leucobacter</taxon>
    </lineage>
</organism>
<proteinExistence type="predicted"/>
<dbReference type="SUPFAM" id="SSF53850">
    <property type="entry name" value="Periplasmic binding protein-like II"/>
    <property type="match status" value="1"/>
</dbReference>
<sequence length="374" mass="40356">MSSPKRMRRAVASSLALLGAGALLVGCASGGTAPKADLGSGPAKAGTVKEGALQGSTVTFVSWGGVFQKGQMDAAGKPFAKASGATVLEDGPTEYAKVKAQVDNNAVTWDVVDTDIIWAQKQCGDKGLLMPIDKKIIDTSKVPDGLVGDCYVPAMQYGYVILYNAKKYPTAPTGWKDFFDTQKFPGKRAIAGFEDVGPGIYEGALLADGVAPDKLYPLDMDRAYKSIDGIRSSLIYWKTGAESQQMIESGEADMALVWSGRGYAAVKNGADYKPIWNQALQITEALGVPKNAKNPDAAFAFINYYLGKEQQEKLTELTSYSPVNTEAEPKLDALGKEYLTTAPEIAKQMVPTDAKWWAENYDSELERWTKWLQG</sequence>
<reference evidence="6 7" key="1">
    <citation type="journal article" date="2019" name="Int. J. Syst. Evol. Microbiol.">
        <title>The Global Catalogue of Microorganisms (GCM) 10K type strain sequencing project: providing services to taxonomists for standard genome sequencing and annotation.</title>
        <authorList>
            <consortium name="The Broad Institute Genomics Platform"/>
            <consortium name="The Broad Institute Genome Sequencing Center for Infectious Disease"/>
            <person name="Wu L."/>
            <person name="Ma J."/>
        </authorList>
    </citation>
    <scope>NUCLEOTIDE SEQUENCE [LARGE SCALE GENOMIC DNA]</scope>
    <source>
        <strain evidence="6 7">JCM 14736</strain>
    </source>
</reference>
<dbReference type="PANTHER" id="PTHR30006">
    <property type="entry name" value="THIAMINE-BINDING PERIPLASMIC PROTEIN-RELATED"/>
    <property type="match status" value="1"/>
</dbReference>
<dbReference type="CDD" id="cd13589">
    <property type="entry name" value="PBP2_polyamine_RpCGA009"/>
    <property type="match status" value="1"/>
</dbReference>
<dbReference type="PROSITE" id="PS51257">
    <property type="entry name" value="PROKAR_LIPOPROTEIN"/>
    <property type="match status" value="1"/>
</dbReference>
<keyword evidence="7" id="KW-1185">Reference proteome</keyword>
<dbReference type="PANTHER" id="PTHR30006:SF3">
    <property type="entry name" value="THIAMINE-BINDING PERIPLASMIC PROTEIN"/>
    <property type="match status" value="1"/>
</dbReference>
<keyword evidence="2" id="KW-0813">Transport</keyword>
<accession>A0ABN2LBC5</accession>
<name>A0ABN2LBC5_9MICO</name>
<keyword evidence="3 5" id="KW-0732">Signal</keyword>
<comment type="caution">
    <text evidence="6">The sequence shown here is derived from an EMBL/GenBank/DDBJ whole genome shotgun (WGS) entry which is preliminary data.</text>
</comment>
<feature type="signal peptide" evidence="5">
    <location>
        <begin position="1"/>
        <end position="28"/>
    </location>
</feature>
<dbReference type="Proteomes" id="UP001500851">
    <property type="component" value="Unassembled WGS sequence"/>
</dbReference>
<evidence type="ECO:0000256" key="2">
    <source>
        <dbReference type="ARBA" id="ARBA00022448"/>
    </source>
</evidence>
<evidence type="ECO:0000256" key="3">
    <source>
        <dbReference type="ARBA" id="ARBA00022729"/>
    </source>
</evidence>
<dbReference type="InterPro" id="IPR006059">
    <property type="entry name" value="SBP"/>
</dbReference>
<dbReference type="RefSeq" id="WP_046456093.1">
    <property type="nucleotide sequence ID" value="NZ_BAAAOB010000001.1"/>
</dbReference>